<evidence type="ECO:0000256" key="5">
    <source>
        <dbReference type="SAM" id="MobiDB-lite"/>
    </source>
</evidence>
<accession>A0A0L0SK90</accession>
<keyword evidence="3 6" id="KW-1133">Transmembrane helix</keyword>
<evidence type="ECO:0000256" key="4">
    <source>
        <dbReference type="ARBA" id="ARBA00023136"/>
    </source>
</evidence>
<evidence type="ECO:0000313" key="7">
    <source>
        <dbReference type="EMBL" id="KNE62911.1"/>
    </source>
</evidence>
<evidence type="ECO:0000256" key="3">
    <source>
        <dbReference type="ARBA" id="ARBA00022989"/>
    </source>
</evidence>
<reference evidence="8" key="2">
    <citation type="submission" date="2009-11" db="EMBL/GenBank/DDBJ databases">
        <title>The Genome Sequence of Allomyces macrogynus strain ATCC 38327.</title>
        <authorList>
            <consortium name="The Broad Institute Genome Sequencing Platform"/>
            <person name="Russ C."/>
            <person name="Cuomo C."/>
            <person name="Shea T."/>
            <person name="Young S.K."/>
            <person name="Zeng Q."/>
            <person name="Koehrsen M."/>
            <person name="Haas B."/>
            <person name="Borodovsky M."/>
            <person name="Guigo R."/>
            <person name="Alvarado L."/>
            <person name="Berlin A."/>
            <person name="Borenstein D."/>
            <person name="Chen Z."/>
            <person name="Engels R."/>
            <person name="Freedman E."/>
            <person name="Gellesch M."/>
            <person name="Goldberg J."/>
            <person name="Griggs A."/>
            <person name="Gujja S."/>
            <person name="Heiman D."/>
            <person name="Hepburn T."/>
            <person name="Howarth C."/>
            <person name="Jen D."/>
            <person name="Larson L."/>
            <person name="Lewis B."/>
            <person name="Mehta T."/>
            <person name="Park D."/>
            <person name="Pearson M."/>
            <person name="Roberts A."/>
            <person name="Saif S."/>
            <person name="Shenoy N."/>
            <person name="Sisk P."/>
            <person name="Stolte C."/>
            <person name="Sykes S."/>
            <person name="Walk T."/>
            <person name="White J."/>
            <person name="Yandava C."/>
            <person name="Burger G."/>
            <person name="Gray M.W."/>
            <person name="Holland P.W.H."/>
            <person name="King N."/>
            <person name="Lang F.B.F."/>
            <person name="Roger A.J."/>
            <person name="Ruiz-Trillo I."/>
            <person name="Lander E."/>
            <person name="Nusbaum C."/>
        </authorList>
    </citation>
    <scope>NUCLEOTIDE SEQUENCE [LARGE SCALE GENOMIC DNA]</scope>
    <source>
        <strain evidence="8">ATCC 38327</strain>
    </source>
</reference>
<keyword evidence="8" id="KW-1185">Reference proteome</keyword>
<feature type="transmembrane region" description="Helical" evidence="6">
    <location>
        <begin position="36"/>
        <end position="57"/>
    </location>
</feature>
<protein>
    <recommendedName>
        <fullName evidence="9">DUF300 domain-containing protein</fullName>
    </recommendedName>
</protein>
<proteinExistence type="predicted"/>
<keyword evidence="4 6" id="KW-0472">Membrane</keyword>
<evidence type="ECO:0000256" key="2">
    <source>
        <dbReference type="ARBA" id="ARBA00022692"/>
    </source>
</evidence>
<dbReference type="Pfam" id="PF03619">
    <property type="entry name" value="Solute_trans_a"/>
    <property type="match status" value="1"/>
</dbReference>
<dbReference type="PANTHER" id="PTHR23423">
    <property type="entry name" value="ORGANIC SOLUTE TRANSPORTER-RELATED"/>
    <property type="match status" value="1"/>
</dbReference>
<dbReference type="SMART" id="SM01417">
    <property type="entry name" value="Solute_trans_a"/>
    <property type="match status" value="1"/>
</dbReference>
<reference evidence="7 8" key="1">
    <citation type="submission" date="2009-11" db="EMBL/GenBank/DDBJ databases">
        <title>Annotation of Allomyces macrogynus ATCC 38327.</title>
        <authorList>
            <consortium name="The Broad Institute Genome Sequencing Platform"/>
            <person name="Russ C."/>
            <person name="Cuomo C."/>
            <person name="Burger G."/>
            <person name="Gray M.W."/>
            <person name="Holland P.W.H."/>
            <person name="King N."/>
            <person name="Lang F.B.F."/>
            <person name="Roger A.J."/>
            <person name="Ruiz-Trillo I."/>
            <person name="Young S.K."/>
            <person name="Zeng Q."/>
            <person name="Gargeya S."/>
            <person name="Fitzgerald M."/>
            <person name="Haas B."/>
            <person name="Abouelleil A."/>
            <person name="Alvarado L."/>
            <person name="Arachchi H.M."/>
            <person name="Berlin A."/>
            <person name="Chapman S.B."/>
            <person name="Gearin G."/>
            <person name="Goldberg J."/>
            <person name="Griggs A."/>
            <person name="Gujja S."/>
            <person name="Hansen M."/>
            <person name="Heiman D."/>
            <person name="Howarth C."/>
            <person name="Larimer J."/>
            <person name="Lui A."/>
            <person name="MacDonald P.J.P."/>
            <person name="McCowen C."/>
            <person name="Montmayeur A."/>
            <person name="Murphy C."/>
            <person name="Neiman D."/>
            <person name="Pearson M."/>
            <person name="Priest M."/>
            <person name="Roberts A."/>
            <person name="Saif S."/>
            <person name="Shea T."/>
            <person name="Sisk P."/>
            <person name="Stolte C."/>
            <person name="Sykes S."/>
            <person name="Wortman J."/>
            <person name="Nusbaum C."/>
            <person name="Birren B."/>
        </authorList>
    </citation>
    <scope>NUCLEOTIDE SEQUENCE [LARGE SCALE GENOMIC DNA]</scope>
    <source>
        <strain evidence="7 8">ATCC 38327</strain>
    </source>
</reference>
<gene>
    <name evidence="7" type="ORF">AMAG_08089</name>
</gene>
<name>A0A0L0SK90_ALLM3</name>
<feature type="transmembrane region" description="Helical" evidence="6">
    <location>
        <begin position="198"/>
        <end position="221"/>
    </location>
</feature>
<keyword evidence="2 6" id="KW-0812">Transmembrane</keyword>
<sequence>MAPAAVQSLVAAAVAAANEIGTNVQEGWEKIGNRAYYPALVFTVLACILTARSMIAHLKAYRRPDVQRLILRIFWMVPIYAVSSLVSLRAKAVADYIEAVRDLYEAFVIYVFFNLLVEYLGGERELAYTLRGRLATPHTFPVSLFSRGWDVGNPKVFLSMKRGNSPIRAVEADFTVLTMVLKQIDWYQEGYISWTSGYVWISFFYNVSVSWSLYCLMMFYVTCAEDLKPYRPLPKFLCIKAVIFFSFWQGIVISILVYLGIIQESGGYSTDNISQALQDFLVCFEMLVASYAHGWAFSPDDYSPDSPAFLPASYTSTHTIVRPARLPFTVALWDALGTADIAADVHHTIQGTRFAALSTAEHLLDVLKAHQRQSRWGRWLAKVGIRRRFAGERVRSSDDPRSDEDESDQAAAPLFEADRSAGSPAWSDAGDDDSDTDVHPHTSPLLTSPLLTTVRRPVETDALLARSASPSVPVVTYESLAPAVSSMMGAPSSRSDSDSGIELELDPVDERLYHDAVTVARVADYNYPVIEDIAFPGRVLPVPRPPGRPIAPAATPVRPARARSVERREAANFHPYRAAALVAAGVGGEAAGGLAPASLRADGAAVLGTSPGGPSAAVSPNGLRRVAAVGPPPVEYNPL</sequence>
<feature type="transmembrane region" description="Helical" evidence="6">
    <location>
        <begin position="103"/>
        <end position="121"/>
    </location>
</feature>
<feature type="region of interest" description="Disordered" evidence="5">
    <location>
        <begin position="414"/>
        <end position="446"/>
    </location>
</feature>
<dbReference type="eggNOG" id="KOG2641">
    <property type="taxonomic scope" value="Eukaryota"/>
</dbReference>
<dbReference type="VEuPathDB" id="FungiDB:AMAG_08089"/>
<feature type="transmembrane region" description="Helical" evidence="6">
    <location>
        <begin position="69"/>
        <end position="88"/>
    </location>
</feature>
<comment type="subcellular location">
    <subcellularLocation>
        <location evidence="1">Membrane</location>
        <topology evidence="1">Multi-pass membrane protein</topology>
    </subcellularLocation>
</comment>
<evidence type="ECO:0000256" key="1">
    <source>
        <dbReference type="ARBA" id="ARBA00004141"/>
    </source>
</evidence>
<feature type="transmembrane region" description="Helical" evidence="6">
    <location>
        <begin position="241"/>
        <end position="261"/>
    </location>
</feature>
<evidence type="ECO:0000313" key="8">
    <source>
        <dbReference type="Proteomes" id="UP000054350"/>
    </source>
</evidence>
<dbReference type="InterPro" id="IPR005178">
    <property type="entry name" value="Ostalpha/TMEM184C"/>
</dbReference>
<dbReference type="GO" id="GO:0016020">
    <property type="term" value="C:membrane"/>
    <property type="evidence" value="ECO:0007669"/>
    <property type="project" value="UniProtKB-SubCell"/>
</dbReference>
<evidence type="ECO:0008006" key="9">
    <source>
        <dbReference type="Google" id="ProtNLM"/>
    </source>
</evidence>
<dbReference type="AlphaFoldDB" id="A0A0L0SK90"/>
<dbReference type="EMBL" id="GG745341">
    <property type="protein sequence ID" value="KNE62911.1"/>
    <property type="molecule type" value="Genomic_DNA"/>
</dbReference>
<dbReference type="OrthoDB" id="5348404at2759"/>
<evidence type="ECO:0000256" key="6">
    <source>
        <dbReference type="SAM" id="Phobius"/>
    </source>
</evidence>
<dbReference type="STRING" id="578462.A0A0L0SK90"/>
<organism evidence="7 8">
    <name type="scientific">Allomyces macrogynus (strain ATCC 38327)</name>
    <name type="common">Allomyces javanicus var. macrogynus</name>
    <dbReference type="NCBI Taxonomy" id="578462"/>
    <lineage>
        <taxon>Eukaryota</taxon>
        <taxon>Fungi</taxon>
        <taxon>Fungi incertae sedis</taxon>
        <taxon>Blastocladiomycota</taxon>
        <taxon>Blastocladiomycetes</taxon>
        <taxon>Blastocladiales</taxon>
        <taxon>Blastocladiaceae</taxon>
        <taxon>Allomyces</taxon>
    </lineage>
</organism>
<dbReference type="Proteomes" id="UP000054350">
    <property type="component" value="Unassembled WGS sequence"/>
</dbReference>